<dbReference type="EMBL" id="JARYZI010000001">
    <property type="protein sequence ID" value="MDH8676833.1"/>
    <property type="molecule type" value="Genomic_DNA"/>
</dbReference>
<dbReference type="Proteomes" id="UP001158045">
    <property type="component" value="Unassembled WGS sequence"/>
</dbReference>
<keyword evidence="3" id="KW-1185">Reference proteome</keyword>
<dbReference type="CDD" id="cd04301">
    <property type="entry name" value="NAT_SF"/>
    <property type="match status" value="1"/>
</dbReference>
<dbReference type="SUPFAM" id="SSF55729">
    <property type="entry name" value="Acyl-CoA N-acyltransferases (Nat)"/>
    <property type="match status" value="1"/>
</dbReference>
<proteinExistence type="predicted"/>
<dbReference type="Pfam" id="PF00583">
    <property type="entry name" value="Acetyltransf_1"/>
    <property type="match status" value="1"/>
</dbReference>
<dbReference type="InterPro" id="IPR000182">
    <property type="entry name" value="GNAT_dom"/>
</dbReference>
<protein>
    <submittedName>
        <fullName evidence="2">GNAT family N-acetyltransferase</fullName>
    </submittedName>
</protein>
<reference evidence="2 3" key="1">
    <citation type="submission" date="2023-04" db="EMBL/GenBank/DDBJ databases">
        <title>Fusibacter bizertensis strain WBS, isolated from littoral bottom sediments of the Arctic seas - biochemical and genomic analysis.</title>
        <authorList>
            <person name="Brioukhanov A.L."/>
        </authorList>
    </citation>
    <scope>NUCLEOTIDE SEQUENCE [LARGE SCALE GENOMIC DNA]</scope>
    <source>
        <strain evidence="2 3">WBS</strain>
    </source>
</reference>
<gene>
    <name evidence="2" type="ORF">QE109_01675</name>
</gene>
<sequence>MNSEIKIYKASEQHIEALVKICLSNVDLYEPIMPGAFQKYAGSISQNGIPKTYDVMMIEYKCEVVGFVGTIELKDGIVYLMALYLQREYQGKGIGKIVMNKLKDYFQKKGNNEIVLLAHKDAKWAISFYEIQGFNFISRLEMVIKGYANTQLEKHYITSTVLYSLMLGIN</sequence>
<comment type="caution">
    <text evidence="2">The sequence shown here is derived from an EMBL/GenBank/DDBJ whole genome shotgun (WGS) entry which is preliminary data.</text>
</comment>
<accession>A0ABT6N8V0</accession>
<feature type="domain" description="N-acetyltransferase" evidence="1">
    <location>
        <begin position="5"/>
        <end position="168"/>
    </location>
</feature>
<dbReference type="PROSITE" id="PS51186">
    <property type="entry name" value="GNAT"/>
    <property type="match status" value="1"/>
</dbReference>
<name>A0ABT6N8V0_9FIRM</name>
<evidence type="ECO:0000313" key="3">
    <source>
        <dbReference type="Proteomes" id="UP001158045"/>
    </source>
</evidence>
<dbReference type="InterPro" id="IPR016181">
    <property type="entry name" value="Acyl_CoA_acyltransferase"/>
</dbReference>
<dbReference type="Gene3D" id="3.40.630.30">
    <property type="match status" value="1"/>
</dbReference>
<dbReference type="RefSeq" id="WP_281092633.1">
    <property type="nucleotide sequence ID" value="NZ_JARYZI010000001.1"/>
</dbReference>
<organism evidence="2 3">
    <name type="scientific">Fusibacter bizertensis</name>
    <dbReference type="NCBI Taxonomy" id="1488331"/>
    <lineage>
        <taxon>Bacteria</taxon>
        <taxon>Bacillati</taxon>
        <taxon>Bacillota</taxon>
        <taxon>Clostridia</taxon>
        <taxon>Eubacteriales</taxon>
        <taxon>Eubacteriales Family XII. Incertae Sedis</taxon>
        <taxon>Fusibacter</taxon>
    </lineage>
</organism>
<evidence type="ECO:0000313" key="2">
    <source>
        <dbReference type="EMBL" id="MDH8676833.1"/>
    </source>
</evidence>
<evidence type="ECO:0000259" key="1">
    <source>
        <dbReference type="PROSITE" id="PS51186"/>
    </source>
</evidence>